<accession>A0A8J2JSK0</accession>
<reference evidence="2" key="1">
    <citation type="submission" date="2021-06" db="EMBL/GenBank/DDBJ databases">
        <authorList>
            <person name="Hodson N. C."/>
            <person name="Mongue J. A."/>
            <person name="Jaron S. K."/>
        </authorList>
    </citation>
    <scope>NUCLEOTIDE SEQUENCE</scope>
</reference>
<dbReference type="Proteomes" id="UP000708208">
    <property type="component" value="Unassembled WGS sequence"/>
</dbReference>
<gene>
    <name evidence="2" type="ORF">AFUS01_LOCUS12557</name>
</gene>
<protein>
    <submittedName>
        <fullName evidence="2">Uncharacterized protein</fullName>
    </submittedName>
</protein>
<evidence type="ECO:0000256" key="1">
    <source>
        <dbReference type="SAM" id="MobiDB-lite"/>
    </source>
</evidence>
<feature type="non-terminal residue" evidence="2">
    <location>
        <position position="64"/>
    </location>
</feature>
<feature type="region of interest" description="Disordered" evidence="1">
    <location>
        <begin position="27"/>
        <end position="64"/>
    </location>
</feature>
<dbReference type="AlphaFoldDB" id="A0A8J2JSK0"/>
<name>A0A8J2JSK0_9HEXA</name>
<feature type="compositionally biased region" description="Low complexity" evidence="1">
    <location>
        <begin position="34"/>
        <end position="45"/>
    </location>
</feature>
<dbReference type="EMBL" id="CAJVCH010099457">
    <property type="protein sequence ID" value="CAG7723471.1"/>
    <property type="molecule type" value="Genomic_DNA"/>
</dbReference>
<proteinExistence type="predicted"/>
<organism evidence="2 3">
    <name type="scientific">Allacma fusca</name>
    <dbReference type="NCBI Taxonomy" id="39272"/>
    <lineage>
        <taxon>Eukaryota</taxon>
        <taxon>Metazoa</taxon>
        <taxon>Ecdysozoa</taxon>
        <taxon>Arthropoda</taxon>
        <taxon>Hexapoda</taxon>
        <taxon>Collembola</taxon>
        <taxon>Symphypleona</taxon>
        <taxon>Sminthuridae</taxon>
        <taxon>Allacma</taxon>
    </lineage>
</organism>
<comment type="caution">
    <text evidence="2">The sequence shown here is derived from an EMBL/GenBank/DDBJ whole genome shotgun (WGS) entry which is preliminary data.</text>
</comment>
<sequence>MKRIRSKKDDSKISKMKAKVLEYELKRQKSRQLTDTSESDSSNSSGIDEVFPDTQVMTVDPVES</sequence>
<evidence type="ECO:0000313" key="3">
    <source>
        <dbReference type="Proteomes" id="UP000708208"/>
    </source>
</evidence>
<keyword evidence="3" id="KW-1185">Reference proteome</keyword>
<evidence type="ECO:0000313" key="2">
    <source>
        <dbReference type="EMBL" id="CAG7723471.1"/>
    </source>
</evidence>